<dbReference type="EMBL" id="JAEKLZ010000112">
    <property type="protein sequence ID" value="MBW8724517.1"/>
    <property type="molecule type" value="Genomic_DNA"/>
</dbReference>
<reference evidence="3" key="1">
    <citation type="submission" date="2020-06" db="EMBL/GenBank/DDBJ databases">
        <title>Stable isotope informed genome-resolved metagenomics uncovers potential trophic interactions in rhizosphere soil.</title>
        <authorList>
            <person name="Starr E.P."/>
            <person name="Shi S."/>
            <person name="Blazewicz S.J."/>
            <person name="Koch B.J."/>
            <person name="Probst A.J."/>
            <person name="Hungate B.A."/>
            <person name="Pett-Ridge J."/>
            <person name="Firestone M.K."/>
            <person name="Banfield J.F."/>
        </authorList>
    </citation>
    <scope>NUCLEOTIDE SEQUENCE</scope>
    <source>
        <strain evidence="3">YM_69_17</strain>
    </source>
</reference>
<dbReference type="InterPro" id="IPR006076">
    <property type="entry name" value="FAD-dep_OxRdtase"/>
</dbReference>
<evidence type="ECO:0000256" key="1">
    <source>
        <dbReference type="ARBA" id="ARBA00023002"/>
    </source>
</evidence>
<dbReference type="Gene3D" id="3.50.50.60">
    <property type="entry name" value="FAD/NAD(P)-binding domain"/>
    <property type="match status" value="1"/>
</dbReference>
<sequence length="114" mass="12129">PEEIDIAVAVDRIERATTLQIRRLSHRWAGLRSFVADKTPVLGFDPMAPGFFWCAGQGGYGFQTAPAMARLGTALLRGDPVPEDLARLGVTAAALSPARFRAGAGSPITTETHP</sequence>
<evidence type="ECO:0000313" key="4">
    <source>
        <dbReference type="Proteomes" id="UP000700706"/>
    </source>
</evidence>
<proteinExistence type="predicted"/>
<dbReference type="Pfam" id="PF01266">
    <property type="entry name" value="DAO"/>
    <property type="match status" value="1"/>
</dbReference>
<accession>A0A952FHN6</accession>
<evidence type="ECO:0000259" key="2">
    <source>
        <dbReference type="Pfam" id="PF01266"/>
    </source>
</evidence>
<organism evidence="3 4">
    <name type="scientific">Inquilinus limosus</name>
    <dbReference type="NCBI Taxonomy" id="171674"/>
    <lineage>
        <taxon>Bacteria</taxon>
        <taxon>Pseudomonadati</taxon>
        <taxon>Pseudomonadota</taxon>
        <taxon>Alphaproteobacteria</taxon>
        <taxon>Rhodospirillales</taxon>
        <taxon>Rhodospirillaceae</taxon>
        <taxon>Inquilinus</taxon>
    </lineage>
</organism>
<evidence type="ECO:0000313" key="3">
    <source>
        <dbReference type="EMBL" id="MBW8724517.1"/>
    </source>
</evidence>
<dbReference type="InterPro" id="IPR036188">
    <property type="entry name" value="FAD/NAD-bd_sf"/>
</dbReference>
<name>A0A952FHN6_9PROT</name>
<protein>
    <submittedName>
        <fullName evidence="3">FAD-binding oxidoreductase</fullName>
    </submittedName>
</protein>
<dbReference type="AlphaFoldDB" id="A0A952FHN6"/>
<keyword evidence="1" id="KW-0560">Oxidoreductase</keyword>
<gene>
    <name evidence="3" type="ORF">JF625_05085</name>
</gene>
<feature type="domain" description="FAD dependent oxidoreductase" evidence="2">
    <location>
        <begin position="20"/>
        <end position="73"/>
    </location>
</feature>
<dbReference type="GO" id="GO:0016491">
    <property type="term" value="F:oxidoreductase activity"/>
    <property type="evidence" value="ECO:0007669"/>
    <property type="project" value="UniProtKB-KW"/>
</dbReference>
<comment type="caution">
    <text evidence="3">The sequence shown here is derived from an EMBL/GenBank/DDBJ whole genome shotgun (WGS) entry which is preliminary data.</text>
</comment>
<dbReference type="Proteomes" id="UP000700706">
    <property type="component" value="Unassembled WGS sequence"/>
</dbReference>
<feature type="non-terminal residue" evidence="3">
    <location>
        <position position="1"/>
    </location>
</feature>